<gene>
    <name evidence="1" type="ORF">SDC9_157375</name>
</gene>
<accession>A0A645F950</accession>
<protein>
    <submittedName>
        <fullName evidence="1">Uncharacterized protein</fullName>
    </submittedName>
</protein>
<proteinExistence type="predicted"/>
<sequence length="89" mass="9781">MDVVVEHAADHPHIAPKPLFQHQFVGLDRFRIEMWVGGVIRGLVIHFIGIRSPESLAIQRLDCAVRPGVIDDRRAGVQGAATGIKIVIP</sequence>
<organism evidence="1">
    <name type="scientific">bioreactor metagenome</name>
    <dbReference type="NCBI Taxonomy" id="1076179"/>
    <lineage>
        <taxon>unclassified sequences</taxon>
        <taxon>metagenomes</taxon>
        <taxon>ecological metagenomes</taxon>
    </lineage>
</organism>
<dbReference type="AlphaFoldDB" id="A0A645F950"/>
<comment type="caution">
    <text evidence="1">The sequence shown here is derived from an EMBL/GenBank/DDBJ whole genome shotgun (WGS) entry which is preliminary data.</text>
</comment>
<reference evidence="1" key="1">
    <citation type="submission" date="2019-08" db="EMBL/GenBank/DDBJ databases">
        <authorList>
            <person name="Kucharzyk K."/>
            <person name="Murdoch R.W."/>
            <person name="Higgins S."/>
            <person name="Loffler F."/>
        </authorList>
    </citation>
    <scope>NUCLEOTIDE SEQUENCE</scope>
</reference>
<evidence type="ECO:0000313" key="1">
    <source>
        <dbReference type="EMBL" id="MPN10082.1"/>
    </source>
</evidence>
<dbReference type="EMBL" id="VSSQ01056223">
    <property type="protein sequence ID" value="MPN10082.1"/>
    <property type="molecule type" value="Genomic_DNA"/>
</dbReference>
<name>A0A645F950_9ZZZZ</name>